<keyword evidence="5 7" id="KW-0560">Oxidoreductase</keyword>
<comment type="cofactor">
    <cofactor evidence="1">
        <name>Zn(2+)</name>
        <dbReference type="ChEBI" id="CHEBI:29105"/>
    </cofactor>
</comment>
<gene>
    <name evidence="7" type="ORF">MtrunA17_Chr6g0464111</name>
</gene>
<evidence type="ECO:0000256" key="5">
    <source>
        <dbReference type="ARBA" id="ARBA00023002"/>
    </source>
</evidence>
<dbReference type="Gramene" id="rna35411">
    <property type="protein sequence ID" value="RHN51041.1"/>
    <property type="gene ID" value="gene35411"/>
</dbReference>
<sequence>MLMYPEADIPVCQLSISSDRNGTYHYNLGKALAPLKDESVLILGSENATHNKTVIAPRESPPFPWAVEFMSWLKNSLIEGKYDEVNHYEEKAPYAKLAHPHRPEHMFPLNVAMGAAGENSKAKVIHDSWDLGSLSYVSFGFTAACT</sequence>
<keyword evidence="4" id="KW-0862">Zinc</keyword>
<dbReference type="PANTHER" id="PTHR30096:SF14">
    <property type="entry name" value="AROMATIC RING-OPENING DIOXYGENASE, CATALYTIC PROTEIN"/>
    <property type="match status" value="1"/>
</dbReference>
<evidence type="ECO:0000256" key="2">
    <source>
        <dbReference type="ARBA" id="ARBA00007581"/>
    </source>
</evidence>
<evidence type="ECO:0000313" key="7">
    <source>
        <dbReference type="EMBL" id="RHN51041.1"/>
    </source>
</evidence>
<dbReference type="EC" id="1.13.11.29" evidence="7"/>
<dbReference type="Proteomes" id="UP000265566">
    <property type="component" value="Chromosome 6"/>
</dbReference>
<evidence type="ECO:0000256" key="3">
    <source>
        <dbReference type="ARBA" id="ARBA00022723"/>
    </source>
</evidence>
<dbReference type="CDD" id="cd07363">
    <property type="entry name" value="45_DOPA_Dioxygenase"/>
    <property type="match status" value="1"/>
</dbReference>
<dbReference type="InterPro" id="IPR004183">
    <property type="entry name" value="Xdiol_dOase_suB"/>
</dbReference>
<dbReference type="PANTHER" id="PTHR30096">
    <property type="entry name" value="4,5-DOPA DIOXYGENASE EXTRADIOL-LIKE PROTEIN"/>
    <property type="match status" value="1"/>
</dbReference>
<proteinExistence type="inferred from homology"/>
<feature type="domain" description="Extradiol ring-cleavage dioxygenase class III enzyme subunit B" evidence="6">
    <location>
        <begin position="1"/>
        <end position="141"/>
    </location>
</feature>
<reference evidence="7" key="1">
    <citation type="journal article" date="2018" name="Nat. Plants">
        <title>Whole-genome landscape of Medicago truncatula symbiotic genes.</title>
        <authorList>
            <person name="Pecrix Y."/>
            <person name="Gamas P."/>
            <person name="Carrere S."/>
        </authorList>
    </citation>
    <scope>NUCLEOTIDE SEQUENCE</scope>
    <source>
        <tissue evidence="7">Leaves</tissue>
    </source>
</reference>
<dbReference type="SUPFAM" id="SSF53213">
    <property type="entry name" value="LigB-like"/>
    <property type="match status" value="1"/>
</dbReference>
<dbReference type="GO" id="GO:0008270">
    <property type="term" value="F:zinc ion binding"/>
    <property type="evidence" value="ECO:0007669"/>
    <property type="project" value="InterPro"/>
</dbReference>
<comment type="caution">
    <text evidence="7">The sequence shown here is derived from an EMBL/GenBank/DDBJ whole genome shotgun (WGS) entry which is preliminary data.</text>
</comment>
<evidence type="ECO:0000256" key="1">
    <source>
        <dbReference type="ARBA" id="ARBA00001947"/>
    </source>
</evidence>
<dbReference type="GO" id="GO:0050297">
    <property type="term" value="F:stizolobate synthase activity"/>
    <property type="evidence" value="ECO:0007669"/>
    <property type="project" value="UniProtKB-EC"/>
</dbReference>
<evidence type="ECO:0000259" key="6">
    <source>
        <dbReference type="Pfam" id="PF02900"/>
    </source>
</evidence>
<protein>
    <submittedName>
        <fullName evidence="7">Putative stizolobate synthase</fullName>
        <ecNumber evidence="7">1.13.11.29</ecNumber>
    </submittedName>
</protein>
<keyword evidence="3" id="KW-0479">Metal-binding</keyword>
<dbReference type="Gene3D" id="3.40.830.10">
    <property type="entry name" value="LigB-like"/>
    <property type="match status" value="1"/>
</dbReference>
<dbReference type="AlphaFoldDB" id="A0A396HES5"/>
<organism evidence="7">
    <name type="scientific">Medicago truncatula</name>
    <name type="common">Barrel medic</name>
    <name type="synonym">Medicago tribuloides</name>
    <dbReference type="NCBI Taxonomy" id="3880"/>
    <lineage>
        <taxon>Eukaryota</taxon>
        <taxon>Viridiplantae</taxon>
        <taxon>Streptophyta</taxon>
        <taxon>Embryophyta</taxon>
        <taxon>Tracheophyta</taxon>
        <taxon>Spermatophyta</taxon>
        <taxon>Magnoliopsida</taxon>
        <taxon>eudicotyledons</taxon>
        <taxon>Gunneridae</taxon>
        <taxon>Pentapetalae</taxon>
        <taxon>rosids</taxon>
        <taxon>fabids</taxon>
        <taxon>Fabales</taxon>
        <taxon>Fabaceae</taxon>
        <taxon>Papilionoideae</taxon>
        <taxon>50 kb inversion clade</taxon>
        <taxon>NPAAA clade</taxon>
        <taxon>Hologalegina</taxon>
        <taxon>IRL clade</taxon>
        <taxon>Trifolieae</taxon>
        <taxon>Medicago</taxon>
    </lineage>
</organism>
<dbReference type="EMBL" id="PSQE01000006">
    <property type="protein sequence ID" value="RHN51041.1"/>
    <property type="molecule type" value="Genomic_DNA"/>
</dbReference>
<name>A0A396HES5_MEDTR</name>
<dbReference type="Pfam" id="PF02900">
    <property type="entry name" value="LigB"/>
    <property type="match status" value="1"/>
</dbReference>
<dbReference type="InterPro" id="IPR014436">
    <property type="entry name" value="Extradiol_dOase_DODA"/>
</dbReference>
<dbReference type="GO" id="GO:0008198">
    <property type="term" value="F:ferrous iron binding"/>
    <property type="evidence" value="ECO:0007669"/>
    <property type="project" value="InterPro"/>
</dbReference>
<accession>A0A396HES5</accession>
<evidence type="ECO:0000256" key="4">
    <source>
        <dbReference type="ARBA" id="ARBA00022833"/>
    </source>
</evidence>
<comment type="similarity">
    <text evidence="2">Belongs to the DODA-type extradiol aromatic ring-opening dioxygenase family.</text>
</comment>